<reference evidence="2 3" key="1">
    <citation type="submission" date="2007-04" db="EMBL/GenBank/DDBJ databases">
        <title>Complete sequence of Pyrobaculum arsenaticum DSM 13514.</title>
        <authorList>
            <consortium name="US DOE Joint Genome Institute"/>
            <person name="Copeland A."/>
            <person name="Lucas S."/>
            <person name="Lapidus A."/>
            <person name="Barry K."/>
            <person name="Glavina del Rio T."/>
            <person name="Dalin E."/>
            <person name="Tice H."/>
            <person name="Pitluck S."/>
            <person name="Chain P."/>
            <person name="Malfatti S."/>
            <person name="Shin M."/>
            <person name="Vergez L."/>
            <person name="Schmutz J."/>
            <person name="Larimer F."/>
            <person name="Land M."/>
            <person name="Hauser L."/>
            <person name="Kyrpides N."/>
            <person name="Mikhailova N."/>
            <person name="Cozen A.E."/>
            <person name="Fitz-Gibbon S.T."/>
            <person name="House C.H."/>
            <person name="Saltikov C."/>
            <person name="Lowe T.M."/>
            <person name="Richardson P."/>
        </authorList>
    </citation>
    <scope>NUCLEOTIDE SEQUENCE [LARGE SCALE GENOMIC DNA]</scope>
    <source>
        <strain evidence="3">ATCC 700994 / DSM 13514 / JCM 11321 / PZ6</strain>
    </source>
</reference>
<keyword evidence="1" id="KW-0812">Transmembrane</keyword>
<evidence type="ECO:0000313" key="3">
    <source>
        <dbReference type="Proteomes" id="UP000001567"/>
    </source>
</evidence>
<accession>A4WK87</accession>
<keyword evidence="1" id="KW-0472">Membrane</keyword>
<organism evidence="2 3">
    <name type="scientific">Pyrobaculum arsenaticum (strain DSM 13514 / JCM 11321 / PZ6)</name>
    <dbReference type="NCBI Taxonomy" id="340102"/>
    <lineage>
        <taxon>Archaea</taxon>
        <taxon>Thermoproteota</taxon>
        <taxon>Thermoprotei</taxon>
        <taxon>Thermoproteales</taxon>
        <taxon>Thermoproteaceae</taxon>
        <taxon>Pyrobaculum</taxon>
    </lineage>
</organism>
<evidence type="ECO:0000256" key="1">
    <source>
        <dbReference type="SAM" id="Phobius"/>
    </source>
</evidence>
<keyword evidence="1" id="KW-1133">Transmembrane helix</keyword>
<protein>
    <submittedName>
        <fullName evidence="2">Uncharacterized protein</fullName>
    </submittedName>
</protein>
<dbReference type="KEGG" id="pas:Pars_1237"/>
<proteinExistence type="predicted"/>
<gene>
    <name evidence="2" type="ordered locus">Pars_1237</name>
</gene>
<sequence>MVPIIVSRGTDPFRVLLFGLTFVAFGVNTRFALLKQYRVWNLFAAYGLALLIIIALAYMISTSFFPAAPPRGQWRVGGLLAHDDSPRRYGFLHCRGFLQRWKLQVRMRRLSLVEVVWCTT</sequence>
<feature type="transmembrane region" description="Helical" evidence="1">
    <location>
        <begin position="12"/>
        <end position="33"/>
    </location>
</feature>
<dbReference type="EMBL" id="CP000660">
    <property type="protein sequence ID" value="ABP50804.1"/>
    <property type="molecule type" value="Genomic_DNA"/>
</dbReference>
<dbReference type="Proteomes" id="UP000001567">
    <property type="component" value="Chromosome"/>
</dbReference>
<name>A4WK87_PYRAR</name>
<evidence type="ECO:0000313" key="2">
    <source>
        <dbReference type="EMBL" id="ABP50804.1"/>
    </source>
</evidence>
<dbReference type="AlphaFoldDB" id="A4WK87"/>
<feature type="transmembrane region" description="Helical" evidence="1">
    <location>
        <begin position="40"/>
        <end position="60"/>
    </location>
</feature>
<dbReference type="HOGENOM" id="CLU_2044497_0_0_2"/>